<evidence type="ECO:0000313" key="4">
    <source>
        <dbReference type="EMBL" id="NIF01158.1"/>
    </source>
</evidence>
<dbReference type="EMBL" id="VWXD01000004">
    <property type="protein sequence ID" value="NIF01158.1"/>
    <property type="molecule type" value="Genomic_DNA"/>
</dbReference>
<dbReference type="Proteomes" id="UP000780690">
    <property type="component" value="Unassembled WGS sequence"/>
</dbReference>
<dbReference type="Gene3D" id="3.90.20.10">
    <property type="match status" value="2"/>
</dbReference>
<reference evidence="4 5" key="1">
    <citation type="journal article" date="2019" name="bioRxiv">
        <title>Bacteria contribute to plant secondary compound degradation in a generalist herbivore system.</title>
        <authorList>
            <person name="Francoeur C.B."/>
            <person name="Khadempour L."/>
            <person name="Moreira-Soto R.D."/>
            <person name="Gotting K."/>
            <person name="Book A.J."/>
            <person name="Pinto-Tomas A.A."/>
            <person name="Keefover-Ring K."/>
            <person name="Currie C.R."/>
        </authorList>
    </citation>
    <scope>NUCLEOTIDE SEQUENCE [LARGE SCALE GENOMIC DNA]</scope>
    <source>
        <strain evidence="4 5">Acro-805</strain>
    </source>
</reference>
<proteinExistence type="inferred from homology"/>
<keyword evidence="2" id="KW-1133">Transmembrane helix</keyword>
<accession>A0ABX0QVV1</accession>
<evidence type="ECO:0000256" key="2">
    <source>
        <dbReference type="SAM" id="Phobius"/>
    </source>
</evidence>
<comment type="caution">
    <text evidence="4">The sequence shown here is derived from an EMBL/GenBank/DDBJ whole genome shotgun (WGS) entry which is preliminary data.</text>
</comment>
<feature type="domain" description="T-SNARE coiled-coil homology" evidence="3">
    <location>
        <begin position="93"/>
        <end position="155"/>
    </location>
</feature>
<sequence length="195" mass="23007">MILTMMNTHKAYKALQDAGVADKQAEVLVEIFADMQQENALTKFDLSQAMEGMARAQSATTHRLDSLEGRFDKFEKDVNQRFDKIEDKLVKIDERFDKIDEKFDKIDEKFIKIDEKFIKIDEKFDKIDEKFEKIDQRFEKVDERLNKQDVKLSDLDQRMQIGFAELKQDNVWIRRILLTIATALIAMTTKYILSQ</sequence>
<dbReference type="InterPro" id="IPR000727">
    <property type="entry name" value="T_SNARE_dom"/>
</dbReference>
<dbReference type="PROSITE" id="PS50192">
    <property type="entry name" value="T_SNARE"/>
    <property type="match status" value="1"/>
</dbReference>
<evidence type="ECO:0000313" key="5">
    <source>
        <dbReference type="Proteomes" id="UP000780690"/>
    </source>
</evidence>
<gene>
    <name evidence="4" type="ORF">F3J38_13980</name>
</gene>
<protein>
    <recommendedName>
        <fullName evidence="3">t-SNARE coiled-coil homology domain-containing protein</fullName>
    </recommendedName>
</protein>
<evidence type="ECO:0000259" key="3">
    <source>
        <dbReference type="PROSITE" id="PS50192"/>
    </source>
</evidence>
<dbReference type="SUPFAM" id="SSF57997">
    <property type="entry name" value="Tropomyosin"/>
    <property type="match status" value="1"/>
</dbReference>
<comment type="similarity">
    <text evidence="1">Belongs to the methyl-accepting chemotaxis (MCP) protein family.</text>
</comment>
<name>A0ABX0QVV1_9GAMM</name>
<organism evidence="4 5">
    <name type="scientific">Candidatus Pantoea formicae</name>
    <dbReference type="NCBI Taxonomy" id="2608355"/>
    <lineage>
        <taxon>Bacteria</taxon>
        <taxon>Pseudomonadati</taxon>
        <taxon>Pseudomonadota</taxon>
        <taxon>Gammaproteobacteria</taxon>
        <taxon>Enterobacterales</taxon>
        <taxon>Erwiniaceae</taxon>
        <taxon>Pantoea</taxon>
    </lineage>
</organism>
<feature type="transmembrane region" description="Helical" evidence="2">
    <location>
        <begin position="176"/>
        <end position="193"/>
    </location>
</feature>
<evidence type="ECO:0000256" key="1">
    <source>
        <dbReference type="ARBA" id="ARBA00029447"/>
    </source>
</evidence>
<keyword evidence="5" id="KW-1185">Reference proteome</keyword>
<keyword evidence="2" id="KW-0812">Transmembrane</keyword>
<keyword evidence="2" id="KW-0472">Membrane</keyword>